<accession>A0A080ZPZ3</accession>
<dbReference type="EMBL" id="ANJA01002615">
    <property type="protein sequence ID" value="ETO68704.1"/>
    <property type="molecule type" value="Genomic_DNA"/>
</dbReference>
<name>A0A080ZPZ3_PHYNI</name>
<feature type="compositionally biased region" description="Polar residues" evidence="1">
    <location>
        <begin position="99"/>
        <end position="108"/>
    </location>
</feature>
<proteinExistence type="predicted"/>
<dbReference type="AlphaFoldDB" id="A0A080ZPZ3"/>
<evidence type="ECO:0000256" key="1">
    <source>
        <dbReference type="SAM" id="MobiDB-lite"/>
    </source>
</evidence>
<gene>
    <name evidence="2" type="ORF">F444_14511</name>
</gene>
<organism evidence="2 3">
    <name type="scientific">Phytophthora nicotianae P1976</name>
    <dbReference type="NCBI Taxonomy" id="1317066"/>
    <lineage>
        <taxon>Eukaryota</taxon>
        <taxon>Sar</taxon>
        <taxon>Stramenopiles</taxon>
        <taxon>Oomycota</taxon>
        <taxon>Peronosporomycetes</taxon>
        <taxon>Peronosporales</taxon>
        <taxon>Peronosporaceae</taxon>
        <taxon>Phytophthora</taxon>
    </lineage>
</organism>
<reference evidence="2 3" key="1">
    <citation type="submission" date="2013-11" db="EMBL/GenBank/DDBJ databases">
        <title>The Genome Sequence of Phytophthora parasitica P1976.</title>
        <authorList>
            <consortium name="The Broad Institute Genomics Platform"/>
            <person name="Russ C."/>
            <person name="Tyler B."/>
            <person name="Panabieres F."/>
            <person name="Shan W."/>
            <person name="Tripathy S."/>
            <person name="Grunwald N."/>
            <person name="Machado M."/>
            <person name="Johnson C.S."/>
            <person name="Walker B."/>
            <person name="Young S."/>
            <person name="Zeng Q."/>
            <person name="Gargeya S."/>
            <person name="Fitzgerald M."/>
            <person name="Haas B."/>
            <person name="Abouelleil A."/>
            <person name="Allen A.W."/>
            <person name="Alvarado L."/>
            <person name="Arachchi H.M."/>
            <person name="Berlin A.M."/>
            <person name="Chapman S.B."/>
            <person name="Gainer-Dewar J."/>
            <person name="Goldberg J."/>
            <person name="Griggs A."/>
            <person name="Gujja S."/>
            <person name="Hansen M."/>
            <person name="Howarth C."/>
            <person name="Imamovic A."/>
            <person name="Ireland A."/>
            <person name="Larimer J."/>
            <person name="McCowan C."/>
            <person name="Murphy C."/>
            <person name="Pearson M."/>
            <person name="Poon T.W."/>
            <person name="Priest M."/>
            <person name="Roberts A."/>
            <person name="Saif S."/>
            <person name="Shea T."/>
            <person name="Sisk P."/>
            <person name="Sykes S."/>
            <person name="Wortman J."/>
            <person name="Nusbaum C."/>
            <person name="Birren B."/>
        </authorList>
    </citation>
    <scope>NUCLEOTIDE SEQUENCE [LARGE SCALE GENOMIC DNA]</scope>
    <source>
        <strain evidence="2 3">P1976</strain>
    </source>
</reference>
<protein>
    <submittedName>
        <fullName evidence="2">Uncharacterized protein</fullName>
    </submittedName>
</protein>
<comment type="caution">
    <text evidence="2">The sequence shown here is derived from an EMBL/GenBank/DDBJ whole genome shotgun (WGS) entry which is preliminary data.</text>
</comment>
<dbReference type="Proteomes" id="UP000028582">
    <property type="component" value="Unassembled WGS sequence"/>
</dbReference>
<feature type="region of interest" description="Disordered" evidence="1">
    <location>
        <begin position="58"/>
        <end position="132"/>
    </location>
</feature>
<feature type="compositionally biased region" description="Basic and acidic residues" evidence="1">
    <location>
        <begin position="82"/>
        <end position="93"/>
    </location>
</feature>
<evidence type="ECO:0000313" key="2">
    <source>
        <dbReference type="EMBL" id="ETO68704.1"/>
    </source>
</evidence>
<evidence type="ECO:0000313" key="3">
    <source>
        <dbReference type="Proteomes" id="UP000028582"/>
    </source>
</evidence>
<sequence length="197" mass="21905">MARTRKTAQILRALKIQVATSSSSSDSDSLCEGTRPSLESLIDNEAAQDGVPYAQTLAADEDATADGRNTEVAIRGALSENDEGKDKQADPREAALCNDASQSGPDQASSSEEEKSSKVSSSNTSRGSRKRDIDDCDEELYYVPEIRHYHKNWKDLDRYLKKYQKQTRIVVSISETQNVRLRNQNSMISQVSHDFQV</sequence>